<evidence type="ECO:0000256" key="1">
    <source>
        <dbReference type="SAM" id="SignalP"/>
    </source>
</evidence>
<name>A0ABY4CBP4_9BACT</name>
<feature type="chain" id="PRO_5045700176" description="TTHB210-like domain-containing protein" evidence="1">
    <location>
        <begin position="20"/>
        <end position="241"/>
    </location>
</feature>
<evidence type="ECO:0000259" key="2">
    <source>
        <dbReference type="Pfam" id="PF18197"/>
    </source>
</evidence>
<evidence type="ECO:0000313" key="3">
    <source>
        <dbReference type="EMBL" id="UOF01096.1"/>
    </source>
</evidence>
<gene>
    <name evidence="3" type="ORF">MNR06_15450</name>
</gene>
<feature type="signal peptide" evidence="1">
    <location>
        <begin position="1"/>
        <end position="19"/>
    </location>
</feature>
<dbReference type="EMBL" id="CP093442">
    <property type="protein sequence ID" value="UOF01096.1"/>
    <property type="molecule type" value="Genomic_DNA"/>
</dbReference>
<feature type="domain" description="TTHB210-like" evidence="2">
    <location>
        <begin position="43"/>
        <end position="88"/>
    </location>
</feature>
<dbReference type="InterPro" id="IPR040832">
    <property type="entry name" value="TTHB210-like_dom"/>
</dbReference>
<keyword evidence="1" id="KW-0732">Signal</keyword>
<dbReference type="CDD" id="cd11669">
    <property type="entry name" value="TTHB210-like"/>
    <property type="match status" value="1"/>
</dbReference>
<dbReference type="InterPro" id="IPR033786">
    <property type="entry name" value="TTHB210-like"/>
</dbReference>
<dbReference type="Pfam" id="PF18197">
    <property type="entry name" value="TTHB210-like"/>
    <property type="match status" value="1"/>
</dbReference>
<proteinExistence type="predicted"/>
<protein>
    <recommendedName>
        <fullName evidence="2">TTHB210-like domain-containing protein</fullName>
    </recommendedName>
</protein>
<evidence type="ECO:0000313" key="4">
    <source>
        <dbReference type="Proteomes" id="UP000830116"/>
    </source>
</evidence>
<reference evidence="3" key="1">
    <citation type="submission" date="2022-03" db="EMBL/GenBank/DDBJ databases">
        <title>Genome Identification and Characterization of new species Bdellovibrio reynosense LBG001 sp. nov. from a Mexico soil sample.</title>
        <authorList>
            <person name="Camilli A."/>
            <person name="Ajao Y."/>
            <person name="Guo X."/>
        </authorList>
    </citation>
    <scope>NUCLEOTIDE SEQUENCE</scope>
    <source>
        <strain evidence="3">LBG001</strain>
    </source>
</reference>
<sequence length="241" mass="27053">MKEFVLFLCLLFAGFNAQAFIINGEEKSIGNGSAWAFADITSDGFPKAIGMAFTEGALQGLPPDMFILELFLPSVLNIPPYSHMNIDWNPHGHEPDGVYNVPHFDFHFFFIPPEVQKAITCMGDDRAVCLTQPSPEEIPPFYVPTPEGVPGMGWHWVDSRSPELNGGKFTSTMIYGFYAGDMNFVEPMITRDFFLSKKSHHANIPTPLHYAKNGIYPTSYSVTFNSIEKVYYVTMKNTESK</sequence>
<dbReference type="RefSeq" id="WP_243537368.1">
    <property type="nucleotide sequence ID" value="NZ_CP093442.1"/>
</dbReference>
<accession>A0ABY4CBP4</accession>
<organism evidence="3 4">
    <name type="scientific">Bdellovibrio reynosensis</name>
    <dbReference type="NCBI Taxonomy" id="2835041"/>
    <lineage>
        <taxon>Bacteria</taxon>
        <taxon>Pseudomonadati</taxon>
        <taxon>Bdellovibrionota</taxon>
        <taxon>Bdellovibrionia</taxon>
        <taxon>Bdellovibrionales</taxon>
        <taxon>Pseudobdellovibrionaceae</taxon>
        <taxon>Bdellovibrio</taxon>
    </lineage>
</organism>
<keyword evidence="4" id="KW-1185">Reference proteome</keyword>
<dbReference type="Proteomes" id="UP000830116">
    <property type="component" value="Chromosome"/>
</dbReference>